<proteinExistence type="predicted"/>
<evidence type="ECO:0000256" key="1">
    <source>
        <dbReference type="SAM" id="Phobius"/>
    </source>
</evidence>
<dbReference type="Proteomes" id="UP000241808">
    <property type="component" value="Unassembled WGS sequence"/>
</dbReference>
<evidence type="ECO:0000256" key="2">
    <source>
        <dbReference type="SAM" id="SignalP"/>
    </source>
</evidence>
<dbReference type="InterPro" id="IPR029058">
    <property type="entry name" value="AB_hydrolase_fold"/>
</dbReference>
<dbReference type="EMBL" id="PZZL01000002">
    <property type="protein sequence ID" value="PTM60930.1"/>
    <property type="molecule type" value="Genomic_DNA"/>
</dbReference>
<keyword evidence="1" id="KW-0472">Membrane</keyword>
<dbReference type="SUPFAM" id="SSF53474">
    <property type="entry name" value="alpha/beta-Hydrolases"/>
    <property type="match status" value="1"/>
</dbReference>
<keyword evidence="1" id="KW-1133">Transmembrane helix</keyword>
<feature type="transmembrane region" description="Helical" evidence="1">
    <location>
        <begin position="80"/>
        <end position="101"/>
    </location>
</feature>
<protein>
    <recommendedName>
        <fullName evidence="5">Alpha/beta hydrolase family protein</fullName>
    </recommendedName>
</protein>
<feature type="chain" id="PRO_5015647913" description="Alpha/beta hydrolase family protein" evidence="2">
    <location>
        <begin position="26"/>
        <end position="229"/>
    </location>
</feature>
<name>A0A2T4ZG96_9HYPH</name>
<keyword evidence="2" id="KW-0732">Signal</keyword>
<reference evidence="3 4" key="1">
    <citation type="submission" date="2018-04" db="EMBL/GenBank/DDBJ databases">
        <title>Genomic Encyclopedia of Archaeal and Bacterial Type Strains, Phase II (KMG-II): from individual species to whole genera.</title>
        <authorList>
            <person name="Goeker M."/>
        </authorList>
    </citation>
    <scope>NUCLEOTIDE SEQUENCE [LARGE SCALE GENOMIC DNA]</scope>
    <source>
        <strain evidence="3 4">DSM 25521</strain>
    </source>
</reference>
<dbReference type="AlphaFoldDB" id="A0A2T4ZG96"/>
<keyword evidence="4" id="KW-1185">Reference proteome</keyword>
<organism evidence="3 4">
    <name type="scientific">Phreatobacter oligotrophus</name>
    <dbReference type="NCBI Taxonomy" id="1122261"/>
    <lineage>
        <taxon>Bacteria</taxon>
        <taxon>Pseudomonadati</taxon>
        <taxon>Pseudomonadota</taxon>
        <taxon>Alphaproteobacteria</taxon>
        <taxon>Hyphomicrobiales</taxon>
        <taxon>Phreatobacteraceae</taxon>
        <taxon>Phreatobacter</taxon>
    </lineage>
</organism>
<comment type="caution">
    <text evidence="3">The sequence shown here is derived from an EMBL/GenBank/DDBJ whole genome shotgun (WGS) entry which is preliminary data.</text>
</comment>
<gene>
    <name evidence="3" type="ORF">C8P69_102315</name>
</gene>
<evidence type="ECO:0000313" key="4">
    <source>
        <dbReference type="Proteomes" id="UP000241808"/>
    </source>
</evidence>
<feature type="signal peptide" evidence="2">
    <location>
        <begin position="1"/>
        <end position="25"/>
    </location>
</feature>
<accession>A0A2T4ZG96</accession>
<evidence type="ECO:0008006" key="5">
    <source>
        <dbReference type="Google" id="ProtNLM"/>
    </source>
</evidence>
<evidence type="ECO:0000313" key="3">
    <source>
        <dbReference type="EMBL" id="PTM60930.1"/>
    </source>
</evidence>
<dbReference type="Gene3D" id="3.40.50.1820">
    <property type="entry name" value="alpha/beta hydrolase"/>
    <property type="match status" value="1"/>
</dbReference>
<sequence length="229" mass="23366">MRIVIVAVLALIAAALGPLASPARADEAVALSGGYGLLNAPRAPRAAIVLIPGGNGYLGIRPDGSFSSLQGNQLVRTRKAYAAAGVASLVIDSGVSVGYAVTYLRQRYGRPVTVAGTSRGSLRMGEALGARPNGLVITAGFLDQVRGQIGSPAALPPVLVVHHRQDGCRVTPPAAVEPFKAWGGARVRVAWIDGGTDAGDPCQARGFHGFAGNDGRVVGLVAGFVKGVR</sequence>
<dbReference type="OrthoDB" id="8155265at2"/>
<keyword evidence="1" id="KW-0812">Transmembrane</keyword>
<dbReference type="RefSeq" id="WP_108174862.1">
    <property type="nucleotide sequence ID" value="NZ_PZZL01000002.1"/>
</dbReference>